<gene>
    <name evidence="8" type="ORF">SAMN05444851_2783</name>
</gene>
<evidence type="ECO:0000256" key="4">
    <source>
        <dbReference type="PROSITE-ProRule" id="PRU00433"/>
    </source>
</evidence>
<feature type="chain" id="PRO_5011715499" evidence="6">
    <location>
        <begin position="20"/>
        <end position="496"/>
    </location>
</feature>
<feature type="compositionally biased region" description="Low complexity" evidence="5">
    <location>
        <begin position="69"/>
        <end position="81"/>
    </location>
</feature>
<dbReference type="GO" id="GO:0009055">
    <property type="term" value="F:electron transfer activity"/>
    <property type="evidence" value="ECO:0007669"/>
    <property type="project" value="InterPro"/>
</dbReference>
<evidence type="ECO:0000256" key="3">
    <source>
        <dbReference type="ARBA" id="ARBA00023004"/>
    </source>
</evidence>
<evidence type="ECO:0000256" key="6">
    <source>
        <dbReference type="SAM" id="SignalP"/>
    </source>
</evidence>
<dbReference type="GO" id="GO:0020037">
    <property type="term" value="F:heme binding"/>
    <property type="evidence" value="ECO:0007669"/>
    <property type="project" value="InterPro"/>
</dbReference>
<dbReference type="STRING" id="1173584.SAMN05444851_2783"/>
<feature type="signal peptide" evidence="6">
    <location>
        <begin position="1"/>
        <end position="19"/>
    </location>
</feature>
<dbReference type="EMBL" id="FOJB01000001">
    <property type="protein sequence ID" value="SEW29469.1"/>
    <property type="molecule type" value="Genomic_DNA"/>
</dbReference>
<dbReference type="Gene3D" id="1.10.760.10">
    <property type="entry name" value="Cytochrome c-like domain"/>
    <property type="match status" value="1"/>
</dbReference>
<evidence type="ECO:0000313" key="8">
    <source>
        <dbReference type="EMBL" id="SEW29469.1"/>
    </source>
</evidence>
<organism evidence="8 9">
    <name type="scientific">Aliiroseovarius sediminilitoris</name>
    <dbReference type="NCBI Taxonomy" id="1173584"/>
    <lineage>
        <taxon>Bacteria</taxon>
        <taxon>Pseudomonadati</taxon>
        <taxon>Pseudomonadota</taxon>
        <taxon>Alphaproteobacteria</taxon>
        <taxon>Rhodobacterales</taxon>
        <taxon>Paracoccaceae</taxon>
        <taxon>Aliiroseovarius</taxon>
    </lineage>
</organism>
<dbReference type="InterPro" id="IPR051395">
    <property type="entry name" value="Cytochrome_c_Peroxidase/MauG"/>
</dbReference>
<evidence type="ECO:0000259" key="7">
    <source>
        <dbReference type="PROSITE" id="PS51007"/>
    </source>
</evidence>
<dbReference type="GO" id="GO:0046872">
    <property type="term" value="F:metal ion binding"/>
    <property type="evidence" value="ECO:0007669"/>
    <property type="project" value="UniProtKB-KW"/>
</dbReference>
<evidence type="ECO:0000256" key="2">
    <source>
        <dbReference type="ARBA" id="ARBA00022723"/>
    </source>
</evidence>
<evidence type="ECO:0000256" key="1">
    <source>
        <dbReference type="ARBA" id="ARBA00022617"/>
    </source>
</evidence>
<dbReference type="InterPro" id="IPR010538">
    <property type="entry name" value="DHOR"/>
</dbReference>
<accession>A0A1I0QPS9</accession>
<dbReference type="PIRSF" id="PIRSF028099">
    <property type="entry name" value="DUF1111"/>
    <property type="match status" value="1"/>
</dbReference>
<dbReference type="InterPro" id="IPR009056">
    <property type="entry name" value="Cyt_c-like_dom"/>
</dbReference>
<dbReference type="Proteomes" id="UP000199650">
    <property type="component" value="Unassembled WGS sequence"/>
</dbReference>
<evidence type="ECO:0000313" key="9">
    <source>
        <dbReference type="Proteomes" id="UP000199650"/>
    </source>
</evidence>
<dbReference type="SUPFAM" id="SSF46626">
    <property type="entry name" value="Cytochrome c"/>
    <property type="match status" value="1"/>
</dbReference>
<keyword evidence="9" id="KW-1185">Reference proteome</keyword>
<dbReference type="PROSITE" id="PS51007">
    <property type="entry name" value="CYTC"/>
    <property type="match status" value="1"/>
</dbReference>
<keyword evidence="6" id="KW-0732">Signal</keyword>
<name>A0A1I0QPS9_9RHOB</name>
<keyword evidence="3 4" id="KW-0408">Iron</keyword>
<dbReference type="PANTHER" id="PTHR30600:SF4">
    <property type="entry name" value="CYTOCHROME C DOMAIN-CONTAINING PROTEIN"/>
    <property type="match status" value="1"/>
</dbReference>
<reference evidence="8 9" key="1">
    <citation type="submission" date="2016-10" db="EMBL/GenBank/DDBJ databases">
        <authorList>
            <person name="de Groot N.N."/>
        </authorList>
    </citation>
    <scope>NUCLEOTIDE SEQUENCE [LARGE SCALE GENOMIC DNA]</scope>
    <source>
        <strain evidence="8 9">DSM 29439</strain>
    </source>
</reference>
<feature type="region of interest" description="Disordered" evidence="5">
    <location>
        <begin position="48"/>
        <end position="81"/>
    </location>
</feature>
<dbReference type="AlphaFoldDB" id="A0A1I0QPS9"/>
<keyword evidence="2 4" id="KW-0479">Metal-binding</keyword>
<dbReference type="PANTHER" id="PTHR30600">
    <property type="entry name" value="CYTOCHROME C PEROXIDASE-RELATED"/>
    <property type="match status" value="1"/>
</dbReference>
<proteinExistence type="predicted"/>
<dbReference type="OrthoDB" id="9805202at2"/>
<protein>
    <submittedName>
        <fullName evidence="8">CxxC motif-containing protein, DUF1111 family</fullName>
    </submittedName>
</protein>
<dbReference type="InterPro" id="IPR036909">
    <property type="entry name" value="Cyt_c-like_dom_sf"/>
</dbReference>
<evidence type="ECO:0000256" key="5">
    <source>
        <dbReference type="SAM" id="MobiDB-lite"/>
    </source>
</evidence>
<dbReference type="GO" id="GO:0004130">
    <property type="term" value="F:cytochrome-c peroxidase activity"/>
    <property type="evidence" value="ECO:0007669"/>
    <property type="project" value="TreeGrafter"/>
</dbReference>
<keyword evidence="1 4" id="KW-0349">Heme</keyword>
<dbReference type="Pfam" id="PF06537">
    <property type="entry name" value="DHOR"/>
    <property type="match status" value="2"/>
</dbReference>
<sequence>MRRPVFLVLFLINGPMAMAEGHPPWGEPHLTAVSRTEAEISRIKAAVATAQHTPSPYENRSGGAATAMSPPAQSPFSQPSSGLTADQLLDFRLGEALFEKLWVQGPASTISSDGLGPLYNARACSACHVNDGRGYPPTDPTDPTPGLVLRLSQTSADGSRQPDPNYGFQIQDRAISGHVAEGSLRITYNTRPVPLADGYIVELREPDYMLTSPTYGALDDQTMTSPRIASPMIGLGLLEAIPEADILANADPDDKDGDGISGRPNRVWSREFDQWMLGRFGHKAGSPTIRQQTADAANGDIGLSSGLFPAPHGDCSEQQADCRAARNGNSASQRNQELGDTALDLMTFYAANLAVPVREKADDELVLSGKSLFHRSGCAACHQPAFVTHRLPDNPARSFQLIWPYTDLLLHDMGDGLADHRPERQATGREWRTPPLWGLGRTEQVGGKKSFLHDGRARSVLEAIMWHGGEAVAARENVRQLNTADRAALIAFLESL</sequence>
<dbReference type="RefSeq" id="WP_091431429.1">
    <property type="nucleotide sequence ID" value="NZ_FOJB01000001.1"/>
</dbReference>
<feature type="domain" description="Cytochrome c" evidence="7">
    <location>
        <begin position="364"/>
        <end position="496"/>
    </location>
</feature>